<dbReference type="Gene3D" id="3.90.550.10">
    <property type="entry name" value="Spore Coat Polysaccharide Biosynthesis Protein SpsA, Chain A"/>
    <property type="match status" value="1"/>
</dbReference>
<keyword evidence="2" id="KW-0808">Transferase</keyword>
<dbReference type="PANTHER" id="PTHR22916:SF67">
    <property type="entry name" value="COLANIC ACID BIOSYNTHESIS GLYCOSYL TRANSFERASE WCAE-RELATED"/>
    <property type="match status" value="1"/>
</dbReference>
<name>A0A562MAZ0_9SPHI</name>
<dbReference type="OrthoDB" id="9788101at2"/>
<dbReference type="InterPro" id="IPR029044">
    <property type="entry name" value="Nucleotide-diphossugar_trans"/>
</dbReference>
<evidence type="ECO:0000313" key="3">
    <source>
        <dbReference type="Proteomes" id="UP000315908"/>
    </source>
</evidence>
<evidence type="ECO:0000313" key="2">
    <source>
        <dbReference type="EMBL" id="TWI16992.1"/>
    </source>
</evidence>
<feature type="domain" description="Glycosyltransferase 2-like" evidence="1">
    <location>
        <begin position="6"/>
        <end position="128"/>
    </location>
</feature>
<protein>
    <submittedName>
        <fullName evidence="2">Glycosyltransferase involved in cell wall biosynthesis</fullName>
    </submittedName>
</protein>
<dbReference type="RefSeq" id="WP_145329363.1">
    <property type="nucleotide sequence ID" value="NZ_JBPFPW010000017.1"/>
</dbReference>
<dbReference type="GO" id="GO:0016758">
    <property type="term" value="F:hexosyltransferase activity"/>
    <property type="evidence" value="ECO:0007669"/>
    <property type="project" value="UniProtKB-ARBA"/>
</dbReference>
<dbReference type="AlphaFoldDB" id="A0A562MAZ0"/>
<sequence length="276" mass="32837">MGVKFSIVTINYNNRKGLEKTIESVINQKYDNFEFIIIDGGSNDGSAELLNKYERHINYAVSEKDDGIYNAMNKGIRAAIGEYIVFMNSGDQFYDEFVLLKYQENICDNYQIYYGNAIGVNEDNGLKDIFYPNELNLSQWLYDTINHQASAIKRSLFSTYGFYNEQSKITADWQFFTKMYLLHQVQFKNISSFLAKIDLNGISSDPSFSILQQQERDNFIQLELPQFWKEYLFMRQVRFYKYMTKRERKIYRIKQNRLTSRVFKIWIDFLALFTRD</sequence>
<dbReference type="PANTHER" id="PTHR22916">
    <property type="entry name" value="GLYCOSYLTRANSFERASE"/>
    <property type="match status" value="1"/>
</dbReference>
<dbReference type="CDD" id="cd06433">
    <property type="entry name" value="GT_2_WfgS_like"/>
    <property type="match status" value="1"/>
</dbReference>
<reference evidence="2 3" key="1">
    <citation type="journal article" date="2015" name="Stand. Genomic Sci.">
        <title>Genomic Encyclopedia of Bacterial and Archaeal Type Strains, Phase III: the genomes of soil and plant-associated and newly described type strains.</title>
        <authorList>
            <person name="Whitman W.B."/>
            <person name="Woyke T."/>
            <person name="Klenk H.P."/>
            <person name="Zhou Y."/>
            <person name="Lilburn T.G."/>
            <person name="Beck B.J."/>
            <person name="De Vos P."/>
            <person name="Vandamme P."/>
            <person name="Eisen J.A."/>
            <person name="Garrity G."/>
            <person name="Hugenholtz P."/>
            <person name="Kyrpides N.C."/>
        </authorList>
    </citation>
    <scope>NUCLEOTIDE SEQUENCE [LARGE SCALE GENOMIC DNA]</scope>
    <source>
        <strain evidence="2 3">CGMCC 1.6855</strain>
    </source>
</reference>
<gene>
    <name evidence="2" type="ORF">IQ31_03971</name>
</gene>
<dbReference type="EMBL" id="VLKR01000024">
    <property type="protein sequence ID" value="TWI16992.1"/>
    <property type="molecule type" value="Genomic_DNA"/>
</dbReference>
<comment type="caution">
    <text evidence="2">The sequence shown here is derived from an EMBL/GenBank/DDBJ whole genome shotgun (WGS) entry which is preliminary data.</text>
</comment>
<organism evidence="2 3">
    <name type="scientific">Sphingobacterium siyangense</name>
    <dbReference type="NCBI Taxonomy" id="459529"/>
    <lineage>
        <taxon>Bacteria</taxon>
        <taxon>Pseudomonadati</taxon>
        <taxon>Bacteroidota</taxon>
        <taxon>Sphingobacteriia</taxon>
        <taxon>Sphingobacteriales</taxon>
        <taxon>Sphingobacteriaceae</taxon>
        <taxon>Sphingobacterium</taxon>
    </lineage>
</organism>
<proteinExistence type="predicted"/>
<dbReference type="Proteomes" id="UP000315908">
    <property type="component" value="Unassembled WGS sequence"/>
</dbReference>
<dbReference type="SUPFAM" id="SSF53448">
    <property type="entry name" value="Nucleotide-diphospho-sugar transferases"/>
    <property type="match status" value="1"/>
</dbReference>
<dbReference type="Pfam" id="PF00535">
    <property type="entry name" value="Glycos_transf_2"/>
    <property type="match status" value="1"/>
</dbReference>
<dbReference type="InterPro" id="IPR001173">
    <property type="entry name" value="Glyco_trans_2-like"/>
</dbReference>
<accession>A0A562MAZ0</accession>
<evidence type="ECO:0000259" key="1">
    <source>
        <dbReference type="Pfam" id="PF00535"/>
    </source>
</evidence>